<dbReference type="Gene3D" id="3.40.50.10320">
    <property type="entry name" value="LmbE-like"/>
    <property type="match status" value="1"/>
</dbReference>
<proteinExistence type="predicted"/>
<name>A0A426U098_9CHLR</name>
<dbReference type="Pfam" id="PF02585">
    <property type="entry name" value="PIG-L"/>
    <property type="match status" value="1"/>
</dbReference>
<evidence type="ECO:0000313" key="2">
    <source>
        <dbReference type="Proteomes" id="UP000280307"/>
    </source>
</evidence>
<accession>A0A426U098</accession>
<comment type="caution">
    <text evidence="1">The sequence shown here is derived from an EMBL/GenBank/DDBJ whole genome shotgun (WGS) entry which is preliminary data.</text>
</comment>
<dbReference type="SUPFAM" id="SSF102588">
    <property type="entry name" value="LmbE-like"/>
    <property type="match status" value="1"/>
</dbReference>
<dbReference type="Proteomes" id="UP000280307">
    <property type="component" value="Unassembled WGS sequence"/>
</dbReference>
<reference evidence="1 2" key="1">
    <citation type="submission" date="2018-12" db="EMBL/GenBank/DDBJ databases">
        <title>Genome Sequence of Candidatus Viridilinea halotolerans isolated from saline sulfide-rich spring.</title>
        <authorList>
            <person name="Grouzdev D.S."/>
            <person name="Burganskaya E.I."/>
            <person name="Krutkina M.S."/>
            <person name="Sukhacheva M.V."/>
            <person name="Gorlenko V.M."/>
        </authorList>
    </citation>
    <scope>NUCLEOTIDE SEQUENCE [LARGE SCALE GENOMIC DNA]</scope>
    <source>
        <strain evidence="1">Chok-6</strain>
    </source>
</reference>
<sequence length="262" mass="29137">MILSLIWRKRLRFRSDTVTPHPPDRPRTALVVMAHPDDAEFACGATVAGWAAEGWQITLVVCTDGGSGGPDEATDVTPETRRQLSATRKAEQLASAAVLGISEVIFLDYPDGQLESTLELRRELVRQMRRTRAYRLICQSPDRVWTPSYALGRYHPDHLAVAAATLAAVYPAAQNAWDFPELLAEGYAPSRVREIYVVSAPHLNYAVDISTTIEQKLAALRCHVSQLGHDQSALAERIRQWAVERGEPFGLPLAESYHRVEN</sequence>
<organism evidence="1 2">
    <name type="scientific">Candidatus Viridilinea halotolerans</name>
    <dbReference type="NCBI Taxonomy" id="2491704"/>
    <lineage>
        <taxon>Bacteria</taxon>
        <taxon>Bacillati</taxon>
        <taxon>Chloroflexota</taxon>
        <taxon>Chloroflexia</taxon>
        <taxon>Chloroflexales</taxon>
        <taxon>Chloroflexineae</taxon>
        <taxon>Oscillochloridaceae</taxon>
        <taxon>Candidatus Viridilinea</taxon>
    </lineage>
</organism>
<gene>
    <name evidence="1" type="ORF">EI684_10310</name>
</gene>
<dbReference type="EMBL" id="RSAS01000403">
    <property type="protein sequence ID" value="RRR72247.1"/>
    <property type="molecule type" value="Genomic_DNA"/>
</dbReference>
<evidence type="ECO:0000313" key="1">
    <source>
        <dbReference type="EMBL" id="RRR72247.1"/>
    </source>
</evidence>
<dbReference type="GO" id="GO:0016811">
    <property type="term" value="F:hydrolase activity, acting on carbon-nitrogen (but not peptide) bonds, in linear amides"/>
    <property type="evidence" value="ECO:0007669"/>
    <property type="project" value="TreeGrafter"/>
</dbReference>
<dbReference type="PANTHER" id="PTHR12993">
    <property type="entry name" value="N-ACETYLGLUCOSAMINYL-PHOSPHATIDYLINOSITOL DE-N-ACETYLASE-RELATED"/>
    <property type="match status" value="1"/>
</dbReference>
<dbReference type="PANTHER" id="PTHR12993:SF28">
    <property type="entry name" value="LMBE FAMILY PROTEIN"/>
    <property type="match status" value="1"/>
</dbReference>
<dbReference type="AlphaFoldDB" id="A0A426U098"/>
<dbReference type="InterPro" id="IPR003737">
    <property type="entry name" value="GlcNAc_PI_deacetylase-related"/>
</dbReference>
<protein>
    <submittedName>
        <fullName evidence="1">PIG-L family deacetylase</fullName>
    </submittedName>
</protein>
<dbReference type="InterPro" id="IPR024078">
    <property type="entry name" value="LmbE-like_dom_sf"/>
</dbReference>